<dbReference type="AlphaFoldDB" id="A0A6V8MGX8"/>
<evidence type="ECO:0000313" key="1">
    <source>
        <dbReference type="EMBL" id="GFO59225.1"/>
    </source>
</evidence>
<keyword evidence="2" id="KW-1185">Reference proteome</keyword>
<sequence length="77" mass="8559">MTKRKVVHVVPDKKQGGWNVEVEKQQGKKHFETKDDAVGAGKKIAKEGPLGQIKIHKQDGTIQTEHTYGEDPKNILG</sequence>
<dbReference type="Pfam" id="PF09954">
    <property type="entry name" value="DUF2188"/>
    <property type="match status" value="1"/>
</dbReference>
<dbReference type="EMBL" id="BLXX01000003">
    <property type="protein sequence ID" value="GFO59225.1"/>
    <property type="molecule type" value="Genomic_DNA"/>
</dbReference>
<dbReference type="RefSeq" id="WP_183354056.1">
    <property type="nucleotide sequence ID" value="NZ_BLXX01000003.1"/>
</dbReference>
<dbReference type="Proteomes" id="UP000556026">
    <property type="component" value="Unassembled WGS sequence"/>
</dbReference>
<gene>
    <name evidence="1" type="ORF">GMST_15500</name>
</gene>
<protein>
    <recommendedName>
        <fullName evidence="3">DUF2188 domain-containing protein</fullName>
    </recommendedName>
</protein>
<reference evidence="2" key="1">
    <citation type="submission" date="2020-06" db="EMBL/GenBank/DDBJ databases">
        <title>Draft genomic sequence of Geomonas sp. Red330.</title>
        <authorList>
            <person name="Itoh H."/>
            <person name="Zhenxing X."/>
            <person name="Ushijima N."/>
            <person name="Masuda Y."/>
            <person name="Shiratori Y."/>
            <person name="Senoo K."/>
        </authorList>
    </citation>
    <scope>NUCLEOTIDE SEQUENCE [LARGE SCALE GENOMIC DNA]</scope>
    <source>
        <strain evidence="2">Red330</strain>
    </source>
</reference>
<evidence type="ECO:0000313" key="2">
    <source>
        <dbReference type="Proteomes" id="UP000556026"/>
    </source>
</evidence>
<evidence type="ECO:0008006" key="3">
    <source>
        <dbReference type="Google" id="ProtNLM"/>
    </source>
</evidence>
<comment type="caution">
    <text evidence="1">The sequence shown here is derived from an EMBL/GenBank/DDBJ whole genome shotgun (WGS) entry which is preliminary data.</text>
</comment>
<organism evidence="1 2">
    <name type="scientific">Geomonas silvestris</name>
    <dbReference type="NCBI Taxonomy" id="2740184"/>
    <lineage>
        <taxon>Bacteria</taxon>
        <taxon>Pseudomonadati</taxon>
        <taxon>Thermodesulfobacteriota</taxon>
        <taxon>Desulfuromonadia</taxon>
        <taxon>Geobacterales</taxon>
        <taxon>Geobacteraceae</taxon>
        <taxon>Geomonas</taxon>
    </lineage>
</organism>
<accession>A0A6V8MGX8</accession>
<proteinExistence type="predicted"/>
<dbReference type="InterPro" id="IPR018691">
    <property type="entry name" value="DUF2188"/>
</dbReference>
<name>A0A6V8MGX8_9BACT</name>